<dbReference type="EC" id="4.1.1.49" evidence="3 10"/>
<dbReference type="NCBIfam" id="NF006820">
    <property type="entry name" value="PRK09344.1-2"/>
    <property type="match status" value="1"/>
</dbReference>
<protein>
    <recommendedName>
        <fullName evidence="3 10">Phosphoenolpyruvate carboxykinase (ATP)</fullName>
        <shortName evidence="10">PCK</shortName>
        <shortName evidence="10">PEP carboxykinase</shortName>
        <shortName evidence="10">PEPCK</shortName>
        <ecNumber evidence="3 10">4.1.1.49</ecNumber>
    </recommendedName>
</protein>
<dbReference type="PANTHER" id="PTHR30031">
    <property type="entry name" value="PHOSPHOENOLPYRUVATE CARBOXYKINASE ATP"/>
    <property type="match status" value="1"/>
</dbReference>
<dbReference type="GO" id="GO:0046872">
    <property type="term" value="F:metal ion binding"/>
    <property type="evidence" value="ECO:0007669"/>
    <property type="project" value="UniProtKB-KW"/>
</dbReference>
<comment type="caution">
    <text evidence="10">Lacks conserved residue(s) required for the propagation of feature annotation.</text>
</comment>
<keyword evidence="4 10" id="KW-0312">Gluconeogenesis</keyword>
<feature type="binding site" evidence="10">
    <location>
        <position position="275"/>
    </location>
    <ligand>
        <name>Mn(2+)</name>
        <dbReference type="ChEBI" id="CHEBI:29035"/>
    </ligand>
</feature>
<feature type="binding site" evidence="10">
    <location>
        <position position="219"/>
    </location>
    <ligand>
        <name>ATP</name>
        <dbReference type="ChEBI" id="CHEBI:30616"/>
    </ligand>
</feature>
<dbReference type="EMBL" id="BFAG01000009">
    <property type="protein sequence ID" value="GBF06549.1"/>
    <property type="molecule type" value="Genomic_DNA"/>
</dbReference>
<evidence type="ECO:0000256" key="2">
    <source>
        <dbReference type="ARBA" id="ARBA00006052"/>
    </source>
</evidence>
<name>A0A2I9CWW7_9DEIO</name>
<keyword evidence="6 10" id="KW-0210">Decarboxylase</keyword>
<comment type="pathway">
    <text evidence="1 10">Carbohydrate biosynthesis; gluconeogenesis.</text>
</comment>
<dbReference type="Gene3D" id="3.40.449.10">
    <property type="entry name" value="Phosphoenolpyruvate Carboxykinase, domain 1"/>
    <property type="match status" value="1"/>
</dbReference>
<accession>A0A2I9CWW7</accession>
<dbReference type="Pfam" id="PF01293">
    <property type="entry name" value="PEPCK_ATP"/>
    <property type="match status" value="1"/>
</dbReference>
<keyword evidence="10" id="KW-0479">Metal-binding</keyword>
<feature type="binding site" evidence="10">
    <location>
        <position position="340"/>
    </location>
    <ligand>
        <name>substrate</name>
    </ligand>
</feature>
<gene>
    <name evidence="10" type="primary">pckA</name>
    <name evidence="11" type="ORF">DAERI_090135</name>
</gene>
<dbReference type="InterPro" id="IPR001272">
    <property type="entry name" value="PEP_carboxykinase_ATP"/>
</dbReference>
<dbReference type="InterPro" id="IPR008210">
    <property type="entry name" value="PEP_carboxykinase_N"/>
</dbReference>
<keyword evidence="5 10" id="KW-0547">Nucleotide-binding</keyword>
<keyword evidence="11" id="KW-0418">Kinase</keyword>
<comment type="catalytic activity">
    <reaction evidence="9 10">
        <text>oxaloacetate + ATP = phosphoenolpyruvate + ADP + CO2</text>
        <dbReference type="Rhea" id="RHEA:18617"/>
        <dbReference type="ChEBI" id="CHEBI:16452"/>
        <dbReference type="ChEBI" id="CHEBI:16526"/>
        <dbReference type="ChEBI" id="CHEBI:30616"/>
        <dbReference type="ChEBI" id="CHEBI:58702"/>
        <dbReference type="ChEBI" id="CHEBI:456216"/>
        <dbReference type="EC" id="4.1.1.49"/>
    </reaction>
</comment>
<dbReference type="SUPFAM" id="SSF68923">
    <property type="entry name" value="PEP carboxykinase N-terminal domain"/>
    <property type="match status" value="1"/>
</dbReference>
<keyword evidence="7 10" id="KW-0067">ATP-binding</keyword>
<keyword evidence="8 10" id="KW-0456">Lyase</keyword>
<dbReference type="GO" id="GO:0005524">
    <property type="term" value="F:ATP binding"/>
    <property type="evidence" value="ECO:0007669"/>
    <property type="project" value="UniProtKB-UniRule"/>
</dbReference>
<evidence type="ECO:0000256" key="8">
    <source>
        <dbReference type="ARBA" id="ARBA00023239"/>
    </source>
</evidence>
<evidence type="ECO:0000256" key="9">
    <source>
        <dbReference type="ARBA" id="ARBA00047371"/>
    </source>
</evidence>
<dbReference type="GO" id="GO:0005829">
    <property type="term" value="C:cytosol"/>
    <property type="evidence" value="ECO:0007669"/>
    <property type="project" value="TreeGrafter"/>
</dbReference>
<feature type="binding site" evidence="10">
    <location>
        <position position="78"/>
    </location>
    <ligand>
        <name>substrate</name>
    </ligand>
</feature>
<dbReference type="GO" id="GO:0004612">
    <property type="term" value="F:phosphoenolpyruvate carboxykinase (ATP) activity"/>
    <property type="evidence" value="ECO:0007669"/>
    <property type="project" value="UniProtKB-UniRule"/>
</dbReference>
<feature type="binding site" evidence="10">
    <location>
        <position position="238"/>
    </location>
    <ligand>
        <name>ATP</name>
        <dbReference type="ChEBI" id="CHEBI:30616"/>
    </ligand>
</feature>
<evidence type="ECO:0000256" key="10">
    <source>
        <dbReference type="HAMAP-Rule" id="MF_00453"/>
    </source>
</evidence>
<dbReference type="HAMAP" id="MF_00453">
    <property type="entry name" value="PEPCK_ATP"/>
    <property type="match status" value="1"/>
</dbReference>
<feature type="binding site" evidence="10">
    <location>
        <position position="219"/>
    </location>
    <ligand>
        <name>substrate</name>
    </ligand>
</feature>
<dbReference type="NCBIfam" id="NF006821">
    <property type="entry name" value="PRK09344.1-3"/>
    <property type="match status" value="1"/>
</dbReference>
<dbReference type="Gene3D" id="2.170.8.10">
    <property type="entry name" value="Phosphoenolpyruvate Carboxykinase, domain 2"/>
    <property type="match status" value="1"/>
</dbReference>
<dbReference type="InterPro" id="IPR013035">
    <property type="entry name" value="PEP_carboxykinase_C"/>
</dbReference>
<comment type="subcellular location">
    <subcellularLocation>
        <location evidence="10">Cytoplasm</location>
    </subcellularLocation>
</comment>
<feature type="binding site" evidence="10">
    <location>
        <position position="303"/>
    </location>
    <ligand>
        <name>ATP</name>
        <dbReference type="ChEBI" id="CHEBI:30616"/>
    </ligand>
</feature>
<feature type="binding site" evidence="10">
    <location>
        <position position="219"/>
    </location>
    <ligand>
        <name>Mn(2+)</name>
        <dbReference type="ChEBI" id="CHEBI:29035"/>
    </ligand>
</feature>
<keyword evidence="12" id="KW-1185">Reference proteome</keyword>
<dbReference type="InterPro" id="IPR015994">
    <property type="entry name" value="PEPCK_ATP_CS"/>
</dbReference>
<keyword evidence="11" id="KW-0808">Transferase</keyword>
<keyword evidence="10" id="KW-0464">Manganese</keyword>
<reference evidence="12" key="1">
    <citation type="submission" date="2018-01" db="EMBL/GenBank/DDBJ databases">
        <title>Draft Genome Sequence of the Radioresistant Bacterium Deinococcus aerius TR0125, Isolated from the Higher Atmosphere above Japan.</title>
        <authorList>
            <person name="Satoh K."/>
            <person name="Arai H."/>
            <person name="Sanzen T."/>
            <person name="Kawaguchi Y."/>
            <person name="Hayashi H."/>
            <person name="Yokobori S."/>
            <person name="Yamagishi A."/>
            <person name="Oono Y."/>
            <person name="Narumi I."/>
        </authorList>
    </citation>
    <scope>NUCLEOTIDE SEQUENCE [LARGE SCALE GENOMIC DNA]</scope>
    <source>
        <strain evidence="12">TR0125</strain>
    </source>
</reference>
<dbReference type="NCBIfam" id="TIGR00224">
    <property type="entry name" value="pckA"/>
    <property type="match status" value="1"/>
</dbReference>
<dbReference type="PROSITE" id="PS00532">
    <property type="entry name" value="PEPCK_ATP"/>
    <property type="match status" value="1"/>
</dbReference>
<feature type="binding site" evidence="10">
    <location>
        <position position="238"/>
    </location>
    <ligand>
        <name>Mn(2+)</name>
        <dbReference type="ChEBI" id="CHEBI:29035"/>
    </ligand>
</feature>
<dbReference type="AlphaFoldDB" id="A0A2I9CWW7"/>
<evidence type="ECO:0000256" key="7">
    <source>
        <dbReference type="ARBA" id="ARBA00022840"/>
    </source>
</evidence>
<organism evidence="11 12">
    <name type="scientific">Deinococcus aerius</name>
    <dbReference type="NCBI Taxonomy" id="200253"/>
    <lineage>
        <taxon>Bacteria</taxon>
        <taxon>Thermotogati</taxon>
        <taxon>Deinococcota</taxon>
        <taxon>Deinococci</taxon>
        <taxon>Deinococcales</taxon>
        <taxon>Deinococcaceae</taxon>
        <taxon>Deinococcus</taxon>
    </lineage>
</organism>
<feature type="binding site" evidence="10">
    <location>
        <position position="340"/>
    </location>
    <ligand>
        <name>ATP</name>
        <dbReference type="ChEBI" id="CHEBI:30616"/>
    </ligand>
</feature>
<dbReference type="GO" id="GO:0006094">
    <property type="term" value="P:gluconeogenesis"/>
    <property type="evidence" value="ECO:0007669"/>
    <property type="project" value="UniProtKB-UniRule"/>
</dbReference>
<comment type="function">
    <text evidence="10">Involved in the gluconeogenesis. Catalyzes the conversion of oxaloacetate (OAA) to phosphoenolpyruvate (PEP) through direct phosphoryl transfer between the nucleoside triphosphate and OAA.</text>
</comment>
<dbReference type="Proteomes" id="UP000236569">
    <property type="component" value="Unassembled WGS sequence"/>
</dbReference>
<evidence type="ECO:0000256" key="6">
    <source>
        <dbReference type="ARBA" id="ARBA00022793"/>
    </source>
</evidence>
<dbReference type="UniPathway" id="UPA00138"/>
<proteinExistence type="inferred from homology"/>
<dbReference type="Gene3D" id="3.90.228.20">
    <property type="match status" value="1"/>
</dbReference>
<evidence type="ECO:0000256" key="3">
    <source>
        <dbReference type="ARBA" id="ARBA00012363"/>
    </source>
</evidence>
<evidence type="ECO:0000313" key="11">
    <source>
        <dbReference type="EMBL" id="GBF06549.1"/>
    </source>
</evidence>
<evidence type="ECO:0000313" key="12">
    <source>
        <dbReference type="Proteomes" id="UP000236569"/>
    </source>
</evidence>
<dbReference type="SUPFAM" id="SSF53795">
    <property type="entry name" value="PEP carboxykinase-like"/>
    <property type="match status" value="1"/>
</dbReference>
<feature type="binding site" evidence="10">
    <location>
        <position position="213"/>
    </location>
    <ligand>
        <name>substrate</name>
    </ligand>
</feature>
<comment type="similarity">
    <text evidence="2 10">Belongs to the phosphoenolpyruvate carboxykinase (ATP) family.</text>
</comment>
<dbReference type="CDD" id="cd00484">
    <property type="entry name" value="PEPCK_ATP"/>
    <property type="match status" value="1"/>
</dbReference>
<feature type="binding site" evidence="10">
    <location>
        <begin position="254"/>
        <end position="262"/>
    </location>
    <ligand>
        <name>ATP</name>
        <dbReference type="ChEBI" id="CHEBI:30616"/>
    </ligand>
</feature>
<evidence type="ECO:0000256" key="5">
    <source>
        <dbReference type="ARBA" id="ARBA00022741"/>
    </source>
</evidence>
<evidence type="ECO:0000256" key="1">
    <source>
        <dbReference type="ARBA" id="ARBA00004742"/>
    </source>
</evidence>
<keyword evidence="10" id="KW-0963">Cytoplasm</keyword>
<feature type="binding site" evidence="10">
    <location>
        <position position="465"/>
    </location>
    <ligand>
        <name>ATP</name>
        <dbReference type="ChEBI" id="CHEBI:30616"/>
    </ligand>
</feature>
<sequence>MNANIQTFRPECPGLLAPERNPAMSLTQTPLLQDLGIQNATLHHNPGVDELYAAAIRRGEGEQAACGPLTVRTDKTGRSPKDRFIVEDDLTRDRVWWGGFNTPISPEVFDRLLEKMTAYAGGRELFVQDVFAGTDPRYRIGVRVVTEMAYHSLFVRNMFVRPTPQEREDFRPDWTVLNVPSFRADPATDGVRSETFILVNFTRRMIIVGGTQYAGENKKGIFGVLNFLLPEQGVMPMHCSANVGPEGDVALFFGLSGTGKTTLSADPERRLIGDDEHGWTDTGIFNFEGGCYAKVINLNPEAEPAIYRTTRTYGTVLENVVLGPDGMPDLDDGSLTENTRSAYPITEIDNIVEEGRAGHPKNVIFLTADAFGVLPPLSRLTPEQTMYQFISGFTAKIPGTEQGVTEPQPTFSTCFGAPFMPRHPGEYARLLAQKVRESGARVWLVNTGWTGGQYGQGKRMSIAHTRRLINAALSGELDGVTFEREPFFNLEIPTEVPGVPAGVLNPRDAWADQEAYDRTARKLAGMFRENFKRFEDGVDPAITASMPDHG</sequence>
<comment type="caution">
    <text evidence="11">The sequence shown here is derived from an EMBL/GenBank/DDBJ whole genome shotgun (WGS) entry which is preliminary data.</text>
</comment>
<comment type="cofactor">
    <cofactor evidence="10">
        <name>Mn(2+)</name>
        <dbReference type="ChEBI" id="CHEBI:29035"/>
    </cofactor>
    <text evidence="10">Binds 1 Mn(2+) ion per subunit.</text>
</comment>
<dbReference type="GO" id="GO:0016301">
    <property type="term" value="F:kinase activity"/>
    <property type="evidence" value="ECO:0007669"/>
    <property type="project" value="UniProtKB-KW"/>
</dbReference>
<keyword evidence="11" id="KW-0670">Pyruvate</keyword>
<dbReference type="PANTHER" id="PTHR30031:SF0">
    <property type="entry name" value="PHOSPHOENOLPYRUVATE CARBOXYKINASE (ATP)"/>
    <property type="match status" value="1"/>
</dbReference>
<dbReference type="PIRSF" id="PIRSF006294">
    <property type="entry name" value="PEP_crbxkin"/>
    <property type="match status" value="1"/>
</dbReference>
<evidence type="ECO:0000256" key="4">
    <source>
        <dbReference type="ARBA" id="ARBA00022432"/>
    </source>
</evidence>